<dbReference type="Pfam" id="PF13377">
    <property type="entry name" value="Peripla_BP_3"/>
    <property type="match status" value="1"/>
</dbReference>
<dbReference type="SMART" id="SM00354">
    <property type="entry name" value="HTH_LACI"/>
    <property type="match status" value="1"/>
</dbReference>
<dbReference type="RefSeq" id="WP_185693376.1">
    <property type="nucleotide sequence ID" value="NZ_JACHVA010000101.1"/>
</dbReference>
<feature type="domain" description="HTH lacI-type" evidence="5">
    <location>
        <begin position="1"/>
        <end position="53"/>
    </location>
</feature>
<dbReference type="InterPro" id="IPR028082">
    <property type="entry name" value="Peripla_BP_I"/>
</dbReference>
<dbReference type="GO" id="GO:0000976">
    <property type="term" value="F:transcription cis-regulatory region binding"/>
    <property type="evidence" value="ECO:0007669"/>
    <property type="project" value="TreeGrafter"/>
</dbReference>
<protein>
    <submittedName>
        <fullName evidence="6">LacI family DNA-binding transcriptional regulator</fullName>
    </submittedName>
</protein>
<dbReference type="SUPFAM" id="SSF47413">
    <property type="entry name" value="lambda repressor-like DNA-binding domains"/>
    <property type="match status" value="1"/>
</dbReference>
<dbReference type="Gene3D" id="3.40.50.2300">
    <property type="match status" value="2"/>
</dbReference>
<accession>A0A7X1AZ88</accession>
<dbReference type="GO" id="GO:0003700">
    <property type="term" value="F:DNA-binding transcription factor activity"/>
    <property type="evidence" value="ECO:0007669"/>
    <property type="project" value="TreeGrafter"/>
</dbReference>
<evidence type="ECO:0000256" key="2">
    <source>
        <dbReference type="ARBA" id="ARBA00023125"/>
    </source>
</evidence>
<dbReference type="PANTHER" id="PTHR30146">
    <property type="entry name" value="LACI-RELATED TRANSCRIPTIONAL REPRESSOR"/>
    <property type="match status" value="1"/>
</dbReference>
<proteinExistence type="predicted"/>
<dbReference type="SUPFAM" id="SSF53822">
    <property type="entry name" value="Periplasmic binding protein-like I"/>
    <property type="match status" value="1"/>
</dbReference>
<keyword evidence="3" id="KW-0804">Transcription</keyword>
<evidence type="ECO:0000313" key="7">
    <source>
        <dbReference type="Proteomes" id="UP000525652"/>
    </source>
</evidence>
<evidence type="ECO:0000256" key="4">
    <source>
        <dbReference type="SAM" id="MobiDB-lite"/>
    </source>
</evidence>
<evidence type="ECO:0000256" key="3">
    <source>
        <dbReference type="ARBA" id="ARBA00023163"/>
    </source>
</evidence>
<dbReference type="AlphaFoldDB" id="A0A7X1AZ88"/>
<dbReference type="InterPro" id="IPR046335">
    <property type="entry name" value="LacI/GalR-like_sensor"/>
</dbReference>
<dbReference type="EMBL" id="JACHVA010000101">
    <property type="protein sequence ID" value="MBC2602710.1"/>
    <property type="molecule type" value="Genomic_DNA"/>
</dbReference>
<keyword evidence="2 6" id="KW-0238">DNA-binding</keyword>
<evidence type="ECO:0000313" key="6">
    <source>
        <dbReference type="EMBL" id="MBC2602710.1"/>
    </source>
</evidence>
<evidence type="ECO:0000259" key="5">
    <source>
        <dbReference type="PROSITE" id="PS50932"/>
    </source>
</evidence>
<dbReference type="Gene3D" id="1.10.260.40">
    <property type="entry name" value="lambda repressor-like DNA-binding domains"/>
    <property type="match status" value="1"/>
</dbReference>
<dbReference type="Pfam" id="PF00356">
    <property type="entry name" value="LacI"/>
    <property type="match status" value="1"/>
</dbReference>
<dbReference type="InterPro" id="IPR010982">
    <property type="entry name" value="Lambda_DNA-bd_dom_sf"/>
</dbReference>
<keyword evidence="7" id="KW-1185">Reference proteome</keyword>
<sequence>MADVARKAGVHRSTVSRSLKNDPRISDKIKKHVQETAEEMGYRPNPLISALGALRTHHNRITLPLTLGYIQRGNRPLLEQFRGAVEMANHNGYKVEEFRINEKMSADRLNKILVNRNIRGLILAPLPEAHGSFSLDWERFATVTMEYSFTSPRFDRIVPDSFQSVIQIMDQCMALGHSRIGLLLTRTVHERNERLLTAAYRQYTQENHPTSALPPLIVESSDQTEQLKDWIITQRPQVVISSNHLIPEVETCLSELEIKVPEEIGIINLNTFPESQKYTGTSLDARMMGAQSVAQLIHKLNNNQYGIPSSRITIQMDIEWIEGQTLLPASKMSSPRIHVKSPQQHSPRVRAK</sequence>
<dbReference type="PANTHER" id="PTHR30146:SF109">
    <property type="entry name" value="HTH-TYPE TRANSCRIPTIONAL REGULATOR GALS"/>
    <property type="match status" value="1"/>
</dbReference>
<name>A0A7X1AZ88_9BACT</name>
<comment type="caution">
    <text evidence="6">The sequence shown here is derived from an EMBL/GenBank/DDBJ whole genome shotgun (WGS) entry which is preliminary data.</text>
</comment>
<reference evidence="6 7" key="1">
    <citation type="submission" date="2020-07" db="EMBL/GenBank/DDBJ databases">
        <authorList>
            <person name="Feng X."/>
        </authorList>
    </citation>
    <scope>NUCLEOTIDE SEQUENCE [LARGE SCALE GENOMIC DNA]</scope>
    <source>
        <strain evidence="6 7">JCM14086</strain>
    </source>
</reference>
<evidence type="ECO:0000256" key="1">
    <source>
        <dbReference type="ARBA" id="ARBA00023015"/>
    </source>
</evidence>
<feature type="region of interest" description="Disordered" evidence="4">
    <location>
        <begin position="332"/>
        <end position="352"/>
    </location>
</feature>
<dbReference type="InterPro" id="IPR000843">
    <property type="entry name" value="HTH_LacI"/>
</dbReference>
<dbReference type="Proteomes" id="UP000525652">
    <property type="component" value="Unassembled WGS sequence"/>
</dbReference>
<dbReference type="PROSITE" id="PS50932">
    <property type="entry name" value="HTH_LACI_2"/>
    <property type="match status" value="1"/>
</dbReference>
<dbReference type="CDD" id="cd01392">
    <property type="entry name" value="HTH_LacI"/>
    <property type="match status" value="1"/>
</dbReference>
<gene>
    <name evidence="6" type="ORF">H5P30_13080</name>
</gene>
<organism evidence="6 7">
    <name type="scientific">Puniceicoccus vermicola</name>
    <dbReference type="NCBI Taxonomy" id="388746"/>
    <lineage>
        <taxon>Bacteria</taxon>
        <taxon>Pseudomonadati</taxon>
        <taxon>Verrucomicrobiota</taxon>
        <taxon>Opitutia</taxon>
        <taxon>Puniceicoccales</taxon>
        <taxon>Puniceicoccaceae</taxon>
        <taxon>Puniceicoccus</taxon>
    </lineage>
</organism>
<keyword evidence="1" id="KW-0805">Transcription regulation</keyword>
<feature type="region of interest" description="Disordered" evidence="4">
    <location>
        <begin position="1"/>
        <end position="25"/>
    </location>
</feature>